<dbReference type="PANTHER" id="PTHR21039">
    <property type="entry name" value="HISTIDINOL PHOSPHATASE-RELATED"/>
    <property type="match status" value="1"/>
</dbReference>
<dbReference type="EC" id="3.1.3.15" evidence="3 8"/>
<sequence>MGVQIILLRKRDGHTHTEYCPHGTVDDVELLIQKAISLGFQEYSITEHAPLPKSIYSEGAGPAEIFTTGGMAFNDVDHYLNKMARLKQKYKSDLCLHIGFEVDYFDTHLDWTKDFLNEYGPKTDDGILSVHFLPGIDGLRGIDFSAEDYSEGIVRYYQSFQKAQEAYYDMVLRSLEADLGPFKPTRLGHISLCQKFQDFFQEESSFSPTSQKIIEEILLKVAEKQYSLDLNTAGLYKEFCNDIYPPAELVKKARSLNIPLVYGSDSHDLADIGRGYTKIEQWI</sequence>
<reference evidence="10 11" key="1">
    <citation type="submission" date="2017-05" db="EMBL/GenBank/DDBJ databases">
        <title>Vagococcus spp. assemblies.</title>
        <authorList>
            <person name="Gulvik C.A."/>
        </authorList>
    </citation>
    <scope>NUCLEOTIDE SEQUENCE [LARGE SCALE GENOMIC DNA]</scope>
    <source>
        <strain evidence="10 11">DSM 24756</strain>
    </source>
</reference>
<keyword evidence="6 8" id="KW-0368">Histidine biosynthesis</keyword>
<name>A0A430AFW4_9ENTE</name>
<dbReference type="GO" id="GO:0000105">
    <property type="term" value="P:L-histidine biosynthetic process"/>
    <property type="evidence" value="ECO:0007669"/>
    <property type="project" value="UniProtKB-UniRule"/>
</dbReference>
<evidence type="ECO:0000256" key="6">
    <source>
        <dbReference type="ARBA" id="ARBA00023102"/>
    </source>
</evidence>
<keyword evidence="5 8" id="KW-0378">Hydrolase</keyword>
<dbReference type="CDD" id="cd12110">
    <property type="entry name" value="PHP_HisPPase_Hisj_like"/>
    <property type="match status" value="1"/>
</dbReference>
<dbReference type="Gene3D" id="3.20.20.140">
    <property type="entry name" value="Metal-dependent hydrolases"/>
    <property type="match status" value="1"/>
</dbReference>
<keyword evidence="11" id="KW-1185">Reference proteome</keyword>
<dbReference type="OrthoDB" id="9775255at2"/>
<evidence type="ECO:0000256" key="7">
    <source>
        <dbReference type="ARBA" id="ARBA00049158"/>
    </source>
</evidence>
<comment type="pathway">
    <text evidence="1 8">Amino-acid biosynthesis; L-histidine biosynthesis; L-histidine from 5-phospho-alpha-D-ribose 1-diphosphate: step 8/9.</text>
</comment>
<evidence type="ECO:0000256" key="3">
    <source>
        <dbReference type="ARBA" id="ARBA00013085"/>
    </source>
</evidence>
<dbReference type="UniPathway" id="UPA00031">
    <property type="reaction ID" value="UER00013"/>
</dbReference>
<evidence type="ECO:0000313" key="10">
    <source>
        <dbReference type="EMBL" id="RSU06626.1"/>
    </source>
</evidence>
<evidence type="ECO:0000256" key="2">
    <source>
        <dbReference type="ARBA" id="ARBA00009152"/>
    </source>
</evidence>
<proteinExistence type="inferred from homology"/>
<dbReference type="EMBL" id="NGJZ01000003">
    <property type="protein sequence ID" value="RSU06626.1"/>
    <property type="molecule type" value="Genomic_DNA"/>
</dbReference>
<keyword evidence="4 8" id="KW-0028">Amino-acid biosynthesis</keyword>
<comment type="catalytic activity">
    <reaction evidence="7 8">
        <text>L-histidinol phosphate + H2O = L-histidinol + phosphate</text>
        <dbReference type="Rhea" id="RHEA:14465"/>
        <dbReference type="ChEBI" id="CHEBI:15377"/>
        <dbReference type="ChEBI" id="CHEBI:43474"/>
        <dbReference type="ChEBI" id="CHEBI:57699"/>
        <dbReference type="ChEBI" id="CHEBI:57980"/>
        <dbReference type="EC" id="3.1.3.15"/>
    </reaction>
</comment>
<feature type="domain" description="PHP" evidence="9">
    <location>
        <begin position="12"/>
        <end position="233"/>
    </location>
</feature>
<comment type="caution">
    <text evidence="10">The sequence shown here is derived from an EMBL/GenBank/DDBJ whole genome shotgun (WGS) entry which is preliminary data.</text>
</comment>
<dbReference type="GO" id="GO:0005737">
    <property type="term" value="C:cytoplasm"/>
    <property type="evidence" value="ECO:0007669"/>
    <property type="project" value="TreeGrafter"/>
</dbReference>
<evidence type="ECO:0000313" key="11">
    <source>
        <dbReference type="Proteomes" id="UP000288669"/>
    </source>
</evidence>
<evidence type="ECO:0000256" key="8">
    <source>
        <dbReference type="RuleBase" id="RU366003"/>
    </source>
</evidence>
<dbReference type="NCBIfam" id="NF005996">
    <property type="entry name" value="PRK08123.1"/>
    <property type="match status" value="1"/>
</dbReference>
<comment type="similarity">
    <text evidence="2 8">Belongs to the PHP hydrolase family. HisK subfamily.</text>
</comment>
<dbReference type="InterPro" id="IPR004013">
    <property type="entry name" value="PHP_dom"/>
</dbReference>
<evidence type="ECO:0000259" key="9">
    <source>
        <dbReference type="Pfam" id="PF02811"/>
    </source>
</evidence>
<protein>
    <recommendedName>
        <fullName evidence="3 8">Histidinol-phosphatase</fullName>
        <shortName evidence="8">HolPase</shortName>
        <ecNumber evidence="3 8">3.1.3.15</ecNumber>
    </recommendedName>
</protein>
<gene>
    <name evidence="10" type="ORF">CBF30_10295</name>
</gene>
<evidence type="ECO:0000256" key="5">
    <source>
        <dbReference type="ARBA" id="ARBA00022801"/>
    </source>
</evidence>
<dbReference type="Proteomes" id="UP000288669">
    <property type="component" value="Unassembled WGS sequence"/>
</dbReference>
<dbReference type="Pfam" id="PF02811">
    <property type="entry name" value="PHP"/>
    <property type="match status" value="1"/>
</dbReference>
<evidence type="ECO:0000256" key="1">
    <source>
        <dbReference type="ARBA" id="ARBA00004970"/>
    </source>
</evidence>
<dbReference type="AlphaFoldDB" id="A0A430AFW4"/>
<dbReference type="InterPro" id="IPR010140">
    <property type="entry name" value="Histidinol_P_phosphatase_HisJ"/>
</dbReference>
<organism evidence="10 11">
    <name type="scientific">Vagococcus entomophilus</name>
    <dbReference type="NCBI Taxonomy" id="1160095"/>
    <lineage>
        <taxon>Bacteria</taxon>
        <taxon>Bacillati</taxon>
        <taxon>Bacillota</taxon>
        <taxon>Bacilli</taxon>
        <taxon>Lactobacillales</taxon>
        <taxon>Enterococcaceae</taxon>
        <taxon>Vagococcus</taxon>
    </lineage>
</organism>
<dbReference type="SUPFAM" id="SSF89550">
    <property type="entry name" value="PHP domain-like"/>
    <property type="match status" value="1"/>
</dbReference>
<dbReference type="Pfam" id="PF13263">
    <property type="entry name" value="PHP_C"/>
    <property type="match status" value="1"/>
</dbReference>
<dbReference type="NCBIfam" id="TIGR01856">
    <property type="entry name" value="hisJ_fam"/>
    <property type="match status" value="1"/>
</dbReference>
<accession>A0A430AFW4</accession>
<dbReference type="GO" id="GO:0004401">
    <property type="term" value="F:histidinol-phosphatase activity"/>
    <property type="evidence" value="ECO:0007669"/>
    <property type="project" value="UniProtKB-UniRule"/>
</dbReference>
<dbReference type="PANTHER" id="PTHR21039:SF0">
    <property type="entry name" value="HISTIDINOL-PHOSPHATASE"/>
    <property type="match status" value="1"/>
</dbReference>
<dbReference type="InterPro" id="IPR016195">
    <property type="entry name" value="Pol/histidinol_Pase-like"/>
</dbReference>
<evidence type="ECO:0000256" key="4">
    <source>
        <dbReference type="ARBA" id="ARBA00022605"/>
    </source>
</evidence>